<protein>
    <submittedName>
        <fullName evidence="1">Uncharacterized protein</fullName>
    </submittedName>
</protein>
<reference evidence="1" key="1">
    <citation type="submission" date="2014-09" db="EMBL/GenBank/DDBJ databases">
        <authorList>
            <person name="Magalhaes I.L.F."/>
            <person name="Oliveira U."/>
            <person name="Santos F.R."/>
            <person name="Vidigal T.H.D.A."/>
            <person name="Brescovit A.D."/>
            <person name="Santos A.J."/>
        </authorList>
    </citation>
    <scope>NUCLEOTIDE SEQUENCE</scope>
    <source>
        <tissue evidence="1">Shoot tissue taken approximately 20 cm above the soil surface</tissue>
    </source>
</reference>
<organism evidence="1">
    <name type="scientific">Arundo donax</name>
    <name type="common">Giant reed</name>
    <name type="synonym">Donax arundinaceus</name>
    <dbReference type="NCBI Taxonomy" id="35708"/>
    <lineage>
        <taxon>Eukaryota</taxon>
        <taxon>Viridiplantae</taxon>
        <taxon>Streptophyta</taxon>
        <taxon>Embryophyta</taxon>
        <taxon>Tracheophyta</taxon>
        <taxon>Spermatophyta</taxon>
        <taxon>Magnoliopsida</taxon>
        <taxon>Liliopsida</taxon>
        <taxon>Poales</taxon>
        <taxon>Poaceae</taxon>
        <taxon>PACMAD clade</taxon>
        <taxon>Arundinoideae</taxon>
        <taxon>Arundineae</taxon>
        <taxon>Arundo</taxon>
    </lineage>
</organism>
<proteinExistence type="predicted"/>
<sequence length="30" mass="3502">MRIRGACSSFRPKYYHFNKSIVSIKGLDIN</sequence>
<reference evidence="1" key="2">
    <citation type="journal article" date="2015" name="Data Brief">
        <title>Shoot transcriptome of the giant reed, Arundo donax.</title>
        <authorList>
            <person name="Barrero R.A."/>
            <person name="Guerrero F.D."/>
            <person name="Moolhuijzen P."/>
            <person name="Goolsby J.A."/>
            <person name="Tidwell J."/>
            <person name="Bellgard S.E."/>
            <person name="Bellgard M.I."/>
        </authorList>
    </citation>
    <scope>NUCLEOTIDE SEQUENCE</scope>
    <source>
        <tissue evidence="1">Shoot tissue taken approximately 20 cm above the soil surface</tissue>
    </source>
</reference>
<accession>A0A0A9FMX6</accession>
<dbReference type="AlphaFoldDB" id="A0A0A9FMX6"/>
<name>A0A0A9FMX6_ARUDO</name>
<dbReference type="EMBL" id="GBRH01183731">
    <property type="protein sequence ID" value="JAE14165.1"/>
    <property type="molecule type" value="Transcribed_RNA"/>
</dbReference>
<evidence type="ECO:0000313" key="1">
    <source>
        <dbReference type="EMBL" id="JAE14165.1"/>
    </source>
</evidence>